<proteinExistence type="predicted"/>
<evidence type="ECO:0000256" key="1">
    <source>
        <dbReference type="SAM" id="MobiDB-lite"/>
    </source>
</evidence>
<organism evidence="2 3">
    <name type="scientific">Parastrongyloides trichosuri</name>
    <name type="common">Possum-specific nematode worm</name>
    <dbReference type="NCBI Taxonomy" id="131310"/>
    <lineage>
        <taxon>Eukaryota</taxon>
        <taxon>Metazoa</taxon>
        <taxon>Ecdysozoa</taxon>
        <taxon>Nematoda</taxon>
        <taxon>Chromadorea</taxon>
        <taxon>Rhabditida</taxon>
        <taxon>Tylenchina</taxon>
        <taxon>Panagrolaimomorpha</taxon>
        <taxon>Strongyloidoidea</taxon>
        <taxon>Strongyloididae</taxon>
        <taxon>Parastrongyloides</taxon>
    </lineage>
</organism>
<dbReference type="WBParaSite" id="PTRK_0000191700.1">
    <property type="protein sequence ID" value="PTRK_0000191700.1"/>
    <property type="gene ID" value="PTRK_0000191700"/>
</dbReference>
<dbReference type="AlphaFoldDB" id="A0A0N4Z4J9"/>
<protein>
    <submittedName>
        <fullName evidence="3">Uncharacterized protein</fullName>
    </submittedName>
</protein>
<name>A0A0N4Z4J9_PARTI</name>
<accession>A0A0N4Z4J9</accession>
<feature type="region of interest" description="Disordered" evidence="1">
    <location>
        <begin position="41"/>
        <end position="62"/>
    </location>
</feature>
<reference evidence="3" key="1">
    <citation type="submission" date="2017-02" db="UniProtKB">
        <authorList>
            <consortium name="WormBaseParasite"/>
        </authorList>
    </citation>
    <scope>IDENTIFICATION</scope>
</reference>
<evidence type="ECO:0000313" key="2">
    <source>
        <dbReference type="Proteomes" id="UP000038045"/>
    </source>
</evidence>
<evidence type="ECO:0000313" key="3">
    <source>
        <dbReference type="WBParaSite" id="PTRK_0000191700.1"/>
    </source>
</evidence>
<keyword evidence="2" id="KW-1185">Reference proteome</keyword>
<dbReference type="Proteomes" id="UP000038045">
    <property type="component" value="Unplaced"/>
</dbReference>
<sequence>METSFKIKFVPMKLNEREKELFGGTLSSTFRNFVNSKRTQDNNTTIKEEGIPSSSESNKKRRIYAPMTQLKETKTVLSKGRYVYNKVTKKGEIIEDIIKSDYKRTIEKSNQNLTKLSTSNDIICVNNDERSEVLTKKGVRKNKSGKTICRIPVKKAKIIYLVPLKIKDPQKNVEVIEVSDDEGIENNI</sequence>